<organism evidence="2 3">
    <name type="scientific">Zingiber officinale</name>
    <name type="common">Ginger</name>
    <name type="synonym">Amomum zingiber</name>
    <dbReference type="NCBI Taxonomy" id="94328"/>
    <lineage>
        <taxon>Eukaryota</taxon>
        <taxon>Viridiplantae</taxon>
        <taxon>Streptophyta</taxon>
        <taxon>Embryophyta</taxon>
        <taxon>Tracheophyta</taxon>
        <taxon>Spermatophyta</taxon>
        <taxon>Magnoliopsida</taxon>
        <taxon>Liliopsida</taxon>
        <taxon>Zingiberales</taxon>
        <taxon>Zingiberaceae</taxon>
        <taxon>Zingiber</taxon>
    </lineage>
</organism>
<dbReference type="EMBL" id="JACMSC010000006">
    <property type="protein sequence ID" value="KAG6518603.1"/>
    <property type="molecule type" value="Genomic_DNA"/>
</dbReference>
<accession>A0A8J5H4N0</accession>
<dbReference type="SUPFAM" id="SSF52540">
    <property type="entry name" value="P-loop containing nucleoside triphosphate hydrolases"/>
    <property type="match status" value="1"/>
</dbReference>
<comment type="caution">
    <text evidence="2">The sequence shown here is derived from an EMBL/GenBank/DDBJ whole genome shotgun (WGS) entry which is preliminary data.</text>
</comment>
<evidence type="ECO:0000313" key="3">
    <source>
        <dbReference type="Proteomes" id="UP000734854"/>
    </source>
</evidence>
<dbReference type="AlphaFoldDB" id="A0A8J5H4N0"/>
<dbReference type="InterPro" id="IPR027417">
    <property type="entry name" value="P-loop_NTPase"/>
</dbReference>
<dbReference type="GO" id="GO:0043531">
    <property type="term" value="F:ADP binding"/>
    <property type="evidence" value="ECO:0007669"/>
    <property type="project" value="InterPro"/>
</dbReference>
<dbReference type="PRINTS" id="PR00364">
    <property type="entry name" value="DISEASERSIST"/>
</dbReference>
<name>A0A8J5H4N0_ZINOF</name>
<feature type="domain" description="NB-ARC" evidence="1">
    <location>
        <begin position="111"/>
        <end position="229"/>
    </location>
</feature>
<dbReference type="PANTHER" id="PTHR36766:SF40">
    <property type="entry name" value="DISEASE RESISTANCE PROTEIN RGA3"/>
    <property type="match status" value="1"/>
</dbReference>
<sequence length="292" mass="33037">MDFHLFSSPSALAAAAEPSPLLRSGTLTRKDHACPSQLGTDHSCLCPSTVGCHSSASAPVVGHQRGQSRALVFPHFCSDQRRGLWSLADHCRVHPYLPEEFLFCLFMVKLRVWICVSENFNTERFTIEVIEYTTKEKCNVPNFAALQVVLKEKITQERFLLVLDDVWNEERHKWESLCAPLRFGKPGSKILVTTRSRSIAGMVGDVDPIHLDRMDEKSFWEFFKKCAFGSSNSGIHHPHLEAMAKKMTYKLKGLPVAAKTLGGLISMPLDEHHWKGVSDSEIWTNFPKKKWD</sequence>
<dbReference type="PANTHER" id="PTHR36766">
    <property type="entry name" value="PLANT BROAD-SPECTRUM MILDEW RESISTANCE PROTEIN RPW8"/>
    <property type="match status" value="1"/>
</dbReference>
<keyword evidence="3" id="KW-1185">Reference proteome</keyword>
<evidence type="ECO:0000259" key="1">
    <source>
        <dbReference type="Pfam" id="PF00931"/>
    </source>
</evidence>
<protein>
    <recommendedName>
        <fullName evidence="1">NB-ARC domain-containing protein</fullName>
    </recommendedName>
</protein>
<dbReference type="Proteomes" id="UP000734854">
    <property type="component" value="Unassembled WGS sequence"/>
</dbReference>
<dbReference type="InterPro" id="IPR042197">
    <property type="entry name" value="Apaf_helical"/>
</dbReference>
<proteinExistence type="predicted"/>
<dbReference type="Pfam" id="PF00931">
    <property type="entry name" value="NB-ARC"/>
    <property type="match status" value="1"/>
</dbReference>
<gene>
    <name evidence="2" type="ORF">ZIOFF_022083</name>
</gene>
<reference evidence="2 3" key="1">
    <citation type="submission" date="2020-08" db="EMBL/GenBank/DDBJ databases">
        <title>Plant Genome Project.</title>
        <authorList>
            <person name="Zhang R.-G."/>
        </authorList>
    </citation>
    <scope>NUCLEOTIDE SEQUENCE [LARGE SCALE GENOMIC DNA]</scope>
    <source>
        <tissue evidence="2">Rhizome</tissue>
    </source>
</reference>
<dbReference type="InterPro" id="IPR002182">
    <property type="entry name" value="NB-ARC"/>
</dbReference>
<dbReference type="Gene3D" id="3.40.50.300">
    <property type="entry name" value="P-loop containing nucleotide triphosphate hydrolases"/>
    <property type="match status" value="1"/>
</dbReference>
<dbReference type="Gene3D" id="1.10.8.430">
    <property type="entry name" value="Helical domain of apoptotic protease-activating factors"/>
    <property type="match status" value="1"/>
</dbReference>
<evidence type="ECO:0000313" key="2">
    <source>
        <dbReference type="EMBL" id="KAG6518603.1"/>
    </source>
</evidence>